<proteinExistence type="predicted"/>
<dbReference type="GeneID" id="107270889"/>
<keyword evidence="3" id="KW-1185">Reference proteome</keyword>
<organism evidence="3 4">
    <name type="scientific">Cephus cinctus</name>
    <name type="common">Wheat stem sawfly</name>
    <dbReference type="NCBI Taxonomy" id="211228"/>
    <lineage>
        <taxon>Eukaryota</taxon>
        <taxon>Metazoa</taxon>
        <taxon>Ecdysozoa</taxon>
        <taxon>Arthropoda</taxon>
        <taxon>Hexapoda</taxon>
        <taxon>Insecta</taxon>
        <taxon>Pterygota</taxon>
        <taxon>Neoptera</taxon>
        <taxon>Endopterygota</taxon>
        <taxon>Hymenoptera</taxon>
        <taxon>Cephoidea</taxon>
        <taxon>Cephidae</taxon>
        <taxon>Cephus</taxon>
    </lineage>
</organism>
<dbReference type="KEGG" id="ccin:107270889"/>
<dbReference type="AlphaFoldDB" id="A0AAJ7C4N8"/>
<keyword evidence="2" id="KW-0732">Signal</keyword>
<feature type="region of interest" description="Disordered" evidence="1">
    <location>
        <begin position="69"/>
        <end position="107"/>
    </location>
</feature>
<dbReference type="Proteomes" id="UP000694920">
    <property type="component" value="Unplaced"/>
</dbReference>
<feature type="chain" id="PRO_5042579069" evidence="2">
    <location>
        <begin position="24"/>
        <end position="487"/>
    </location>
</feature>
<evidence type="ECO:0000313" key="3">
    <source>
        <dbReference type="Proteomes" id="UP000694920"/>
    </source>
</evidence>
<feature type="region of interest" description="Disordered" evidence="1">
    <location>
        <begin position="381"/>
        <end position="452"/>
    </location>
</feature>
<feature type="compositionally biased region" description="Low complexity" evidence="1">
    <location>
        <begin position="78"/>
        <end position="97"/>
    </location>
</feature>
<dbReference type="RefSeq" id="XP_015601799.1">
    <property type="nucleotide sequence ID" value="XM_015746313.2"/>
</dbReference>
<evidence type="ECO:0000256" key="2">
    <source>
        <dbReference type="SAM" id="SignalP"/>
    </source>
</evidence>
<feature type="compositionally biased region" description="Pro residues" evidence="1">
    <location>
        <begin position="389"/>
        <end position="431"/>
    </location>
</feature>
<feature type="region of interest" description="Disordered" evidence="1">
    <location>
        <begin position="231"/>
        <end position="278"/>
    </location>
</feature>
<evidence type="ECO:0000256" key="1">
    <source>
        <dbReference type="SAM" id="MobiDB-lite"/>
    </source>
</evidence>
<gene>
    <name evidence="4" type="primary">LOC107270889</name>
</gene>
<protein>
    <submittedName>
        <fullName evidence="4">Formin-like protein 7</fullName>
    </submittedName>
</protein>
<sequence length="487" mass="53355">MHHALHIFVCCIVLACLGNVASAAKPRVDPESLAEVTKNVETVLSPTLVGELQGAQSNRPAVNIALTTPREQDGHGSESGNSLGNAAASGSASTADGNNRKQGDINFNNQVQPYHYERSYHYVYPPYSKEYSGNYYSPHFRPKNYDNAFNQPDLNGPYGPPPYDTNLNYNINSHNPGSVNSGFAGSSVANANSEVNTNSDVAASSGANSNSLGNANAVANSNAAANADAASGNFGNSNHDGNGAIENFEKNSHRRPLPPNAFANPELLEGPPRRDRFPSIDFERFRQKILTRQHPVDPGNYFAPNHPQSYYRNQSPGNNPPANYQEQPYFPGQSANYLGSFQKNYPQSNYNYQPSDNFNNLFNDNFRKAFKPLPNFGDFYPGYNNFQPQTPPLGPPPNVHFPPPPPPNDHYPSPPPPPPPPPPPTPSPPPNSSGTNSHNSDPPMPAPESSSNHEVKLFYPAMRDNFDYVFRPRGFRHFSITTRNYAM</sequence>
<name>A0AAJ7C4N8_CEPCN</name>
<evidence type="ECO:0000313" key="4">
    <source>
        <dbReference type="RefSeq" id="XP_015601799.1"/>
    </source>
</evidence>
<reference evidence="4" key="1">
    <citation type="submission" date="2025-08" db="UniProtKB">
        <authorList>
            <consortium name="RefSeq"/>
        </authorList>
    </citation>
    <scope>IDENTIFICATION</scope>
</reference>
<feature type="signal peptide" evidence="2">
    <location>
        <begin position="1"/>
        <end position="23"/>
    </location>
</feature>
<accession>A0AAJ7C4N8</accession>